<feature type="region of interest" description="Disordered" evidence="1">
    <location>
        <begin position="1"/>
        <end position="33"/>
    </location>
</feature>
<sequence>MSEKKEKNQRKIKQSDKNPNKNKRIHIDTTKITDKLKQCCAEGRRERERETRREGGREY</sequence>
<protein>
    <submittedName>
        <fullName evidence="2">Uncharacterized protein</fullName>
    </submittedName>
</protein>
<dbReference type="AlphaFoldDB" id="A0A2P2KLS8"/>
<accession>A0A2P2KLS8</accession>
<name>A0A2P2KLS8_RHIMU</name>
<evidence type="ECO:0000313" key="2">
    <source>
        <dbReference type="EMBL" id="MBX06655.1"/>
    </source>
</evidence>
<dbReference type="EMBL" id="GGEC01026171">
    <property type="protein sequence ID" value="MBX06655.1"/>
    <property type="molecule type" value="Transcribed_RNA"/>
</dbReference>
<evidence type="ECO:0000256" key="1">
    <source>
        <dbReference type="SAM" id="MobiDB-lite"/>
    </source>
</evidence>
<feature type="region of interest" description="Disordered" evidence="1">
    <location>
        <begin position="40"/>
        <end position="59"/>
    </location>
</feature>
<feature type="compositionally biased region" description="Basic and acidic residues" evidence="1">
    <location>
        <begin position="13"/>
        <end position="33"/>
    </location>
</feature>
<organism evidence="2">
    <name type="scientific">Rhizophora mucronata</name>
    <name type="common">Asiatic mangrove</name>
    <dbReference type="NCBI Taxonomy" id="61149"/>
    <lineage>
        <taxon>Eukaryota</taxon>
        <taxon>Viridiplantae</taxon>
        <taxon>Streptophyta</taxon>
        <taxon>Embryophyta</taxon>
        <taxon>Tracheophyta</taxon>
        <taxon>Spermatophyta</taxon>
        <taxon>Magnoliopsida</taxon>
        <taxon>eudicotyledons</taxon>
        <taxon>Gunneridae</taxon>
        <taxon>Pentapetalae</taxon>
        <taxon>rosids</taxon>
        <taxon>fabids</taxon>
        <taxon>Malpighiales</taxon>
        <taxon>Rhizophoraceae</taxon>
        <taxon>Rhizophora</taxon>
    </lineage>
</organism>
<proteinExistence type="predicted"/>
<reference evidence="2" key="1">
    <citation type="submission" date="2018-02" db="EMBL/GenBank/DDBJ databases">
        <title>Rhizophora mucronata_Transcriptome.</title>
        <authorList>
            <person name="Meera S.P."/>
            <person name="Sreeshan A."/>
            <person name="Augustine A."/>
        </authorList>
    </citation>
    <scope>NUCLEOTIDE SEQUENCE</scope>
    <source>
        <tissue evidence="2">Leaf</tissue>
    </source>
</reference>